<evidence type="ECO:0000256" key="7">
    <source>
        <dbReference type="ARBA" id="ARBA00023130"/>
    </source>
</evidence>
<feature type="region of interest" description="Disordered" evidence="15">
    <location>
        <begin position="88"/>
        <end position="119"/>
    </location>
</feature>
<dbReference type="FunFam" id="4.10.1290.10:FF:000001">
    <property type="entry name" value="Tumor necrosis factor receptor superfamily member 13B"/>
    <property type="match status" value="1"/>
</dbReference>
<keyword evidence="6 16" id="KW-1133">Transmembrane helix</keyword>
<dbReference type="Proteomes" id="UP000694381">
    <property type="component" value="Unassembled WGS sequence"/>
</dbReference>
<name>A0A8C6RDD0_NANGA</name>
<evidence type="ECO:0000256" key="12">
    <source>
        <dbReference type="ARBA" id="ARBA00063663"/>
    </source>
</evidence>
<evidence type="ECO:0000256" key="13">
    <source>
        <dbReference type="ARBA" id="ARBA00070540"/>
    </source>
</evidence>
<dbReference type="GO" id="GO:0002244">
    <property type="term" value="P:hematopoietic progenitor cell differentiation"/>
    <property type="evidence" value="ECO:0007669"/>
    <property type="project" value="Ensembl"/>
</dbReference>
<protein>
    <recommendedName>
        <fullName evidence="13">Tumor necrosis factor receptor superfamily member 13B</fullName>
    </recommendedName>
    <alternativeName>
        <fullName evidence="14">Transmembrane activator and CAML interactor</fullName>
    </alternativeName>
</protein>
<evidence type="ECO:0000256" key="4">
    <source>
        <dbReference type="ARBA" id="ARBA00022859"/>
    </source>
</evidence>
<sequence>VAMASCSKEQYWDALAKTCVSCSLTCSQRSQRTCTDFCKFLSCRKEQGTYYDHLLGTCVNCASTCGQHPWQCAHFCKNKPRSRVNLLPDFGRPQSREVEARSENPGRNQGSEHRGLDAGPGLRLSGDQLALVYSTLGLCLCFIFCLFLVAVACFLRRRGEPLPSQRAAVPRRPQAKSPHGPATEVHSEASPPQPVETCSFCFPERRPPTQESSRAGVTLGHAGTAALQSCAHAPDSSLGVLRAPTQDVGPDA</sequence>
<gene>
    <name evidence="18" type="primary">Tnfrsf13b</name>
</gene>
<dbReference type="InterPro" id="IPR022317">
    <property type="entry name" value="TNFR_13B"/>
</dbReference>
<evidence type="ECO:0000313" key="19">
    <source>
        <dbReference type="Proteomes" id="UP000694381"/>
    </source>
</evidence>
<comment type="subcellular location">
    <subcellularLocation>
        <location evidence="1">Membrane</location>
        <topology evidence="1">Single-pass type III membrane protein</topology>
    </subcellularLocation>
</comment>
<evidence type="ECO:0000256" key="14">
    <source>
        <dbReference type="ARBA" id="ARBA00081450"/>
    </source>
</evidence>
<feature type="compositionally biased region" description="Basic and acidic residues" evidence="15">
    <location>
        <begin position="94"/>
        <end position="116"/>
    </location>
</feature>
<feature type="transmembrane region" description="Helical" evidence="16">
    <location>
        <begin position="130"/>
        <end position="155"/>
    </location>
</feature>
<keyword evidence="2 16" id="KW-0812">Transmembrane</keyword>
<evidence type="ECO:0000256" key="8">
    <source>
        <dbReference type="ARBA" id="ARBA00023136"/>
    </source>
</evidence>
<proteinExistence type="predicted"/>
<dbReference type="GO" id="GO:0030889">
    <property type="term" value="P:negative regulation of B cell proliferation"/>
    <property type="evidence" value="ECO:0007669"/>
    <property type="project" value="Ensembl"/>
</dbReference>
<feature type="domain" description="TACI cysteine-rich" evidence="17">
    <location>
        <begin position="5"/>
        <end position="39"/>
    </location>
</feature>
<feature type="domain" description="TACI cysteine-rich" evidence="17">
    <location>
        <begin position="41"/>
        <end position="79"/>
    </location>
</feature>
<keyword evidence="3" id="KW-0677">Repeat</keyword>
<dbReference type="OMA" id="CESMDCN"/>
<dbReference type="PANTHER" id="PTHR15511">
    <property type="entry name" value="TUMOR NECROSIS FACTOR RECEPTOR SUPERFAMILY MEMBER 13B"/>
    <property type="match status" value="1"/>
</dbReference>
<evidence type="ECO:0000313" key="18">
    <source>
        <dbReference type="Ensembl" id="ENSNGAP00000017327.1"/>
    </source>
</evidence>
<organism evidence="18 19">
    <name type="scientific">Nannospalax galili</name>
    <name type="common">Northern Israeli blind subterranean mole rat</name>
    <name type="synonym">Spalax galili</name>
    <dbReference type="NCBI Taxonomy" id="1026970"/>
    <lineage>
        <taxon>Eukaryota</taxon>
        <taxon>Metazoa</taxon>
        <taxon>Chordata</taxon>
        <taxon>Craniata</taxon>
        <taxon>Vertebrata</taxon>
        <taxon>Euteleostomi</taxon>
        <taxon>Mammalia</taxon>
        <taxon>Eutheria</taxon>
        <taxon>Euarchontoglires</taxon>
        <taxon>Glires</taxon>
        <taxon>Rodentia</taxon>
        <taxon>Myomorpha</taxon>
        <taxon>Muroidea</taxon>
        <taxon>Spalacidae</taxon>
        <taxon>Spalacinae</taxon>
        <taxon>Nannospalax</taxon>
    </lineage>
</organism>
<accession>A0A8C6RDD0</accession>
<keyword evidence="10" id="KW-0675">Receptor</keyword>
<evidence type="ECO:0000256" key="11">
    <source>
        <dbReference type="ARBA" id="ARBA00058588"/>
    </source>
</evidence>
<keyword evidence="4" id="KW-0391">Immunity</keyword>
<dbReference type="Ensembl" id="ENSNGAT00000022957.1">
    <property type="protein sequence ID" value="ENSNGAP00000017327.1"/>
    <property type="gene ID" value="ENSNGAG00000017802.1"/>
</dbReference>
<evidence type="ECO:0000256" key="9">
    <source>
        <dbReference type="ARBA" id="ARBA00023157"/>
    </source>
</evidence>
<keyword evidence="7" id="KW-1064">Adaptive immunity</keyword>
<dbReference type="GO" id="GO:0001782">
    <property type="term" value="P:B cell homeostasis"/>
    <property type="evidence" value="ECO:0007669"/>
    <property type="project" value="Ensembl"/>
</dbReference>
<dbReference type="CDD" id="cd13415">
    <property type="entry name" value="TNFRSF13B"/>
    <property type="match status" value="1"/>
</dbReference>
<evidence type="ECO:0000256" key="5">
    <source>
        <dbReference type="ARBA" id="ARBA00022968"/>
    </source>
</evidence>
<evidence type="ECO:0000256" key="1">
    <source>
        <dbReference type="ARBA" id="ARBA00004183"/>
    </source>
</evidence>
<dbReference type="SUPFAM" id="SSF57586">
    <property type="entry name" value="TNF receptor-like"/>
    <property type="match status" value="2"/>
</dbReference>
<feature type="region of interest" description="Disordered" evidence="15">
    <location>
        <begin position="163"/>
        <end position="218"/>
    </location>
</feature>
<evidence type="ECO:0000256" key="16">
    <source>
        <dbReference type="SAM" id="Phobius"/>
    </source>
</evidence>
<keyword evidence="19" id="KW-1185">Reference proteome</keyword>
<dbReference type="AlphaFoldDB" id="A0A8C6RDD0"/>
<dbReference type="GO" id="GO:0009897">
    <property type="term" value="C:external side of plasma membrane"/>
    <property type="evidence" value="ECO:0007669"/>
    <property type="project" value="Ensembl"/>
</dbReference>
<reference evidence="18" key="1">
    <citation type="submission" date="2025-08" db="UniProtKB">
        <authorList>
            <consortium name="Ensembl"/>
        </authorList>
    </citation>
    <scope>IDENTIFICATION</scope>
</reference>
<dbReference type="Gene3D" id="4.10.1290.10">
    <property type="entry name" value="Tumor necrosis factor receptor superfamily"/>
    <property type="match status" value="2"/>
</dbReference>
<evidence type="ECO:0000256" key="6">
    <source>
        <dbReference type="ARBA" id="ARBA00022989"/>
    </source>
</evidence>
<keyword evidence="8 16" id="KW-0472">Membrane</keyword>
<dbReference type="FunFam" id="4.10.1290.10:FF:000002">
    <property type="entry name" value="Tumor necrosis factor receptor superfamily member 13B"/>
    <property type="match status" value="1"/>
</dbReference>
<keyword evidence="9" id="KW-1015">Disulfide bond</keyword>
<evidence type="ECO:0000256" key="3">
    <source>
        <dbReference type="ARBA" id="ARBA00022737"/>
    </source>
</evidence>
<evidence type="ECO:0000256" key="15">
    <source>
        <dbReference type="SAM" id="MobiDB-lite"/>
    </source>
</evidence>
<keyword evidence="5" id="KW-0735">Signal-anchor</keyword>
<dbReference type="PRINTS" id="PR01963">
    <property type="entry name" value="TNFACTORR13B"/>
</dbReference>
<evidence type="ECO:0000256" key="10">
    <source>
        <dbReference type="ARBA" id="ARBA00023170"/>
    </source>
</evidence>
<dbReference type="PANTHER" id="PTHR15511:SF2">
    <property type="entry name" value="TUMOR NECROSIS FACTOR RECEPTOR SUPERFAMILY MEMBER 13B"/>
    <property type="match status" value="1"/>
</dbReference>
<evidence type="ECO:0000259" key="17">
    <source>
        <dbReference type="Pfam" id="PF09305"/>
    </source>
</evidence>
<dbReference type="InterPro" id="IPR015384">
    <property type="entry name" value="TACI_Cys-rich-dom"/>
</dbReference>
<comment type="function">
    <text evidence="11">Receptor for TNFSF13/APRIL and TNFSF13B/TALL1/BAFF/BLYS that binds both ligands with similar high affinity. Mediates calcineurin-dependent activation of NF-AT, as well as activation of NF-kappa-B and AP-1. Involved in the stimulation of B- and T-cell function and the regulation of humoral immunity.</text>
</comment>
<dbReference type="GO" id="GO:0002250">
    <property type="term" value="P:adaptive immune response"/>
    <property type="evidence" value="ECO:0007669"/>
    <property type="project" value="UniProtKB-KW"/>
</dbReference>
<evidence type="ECO:0000256" key="2">
    <source>
        <dbReference type="ARBA" id="ARBA00022692"/>
    </source>
</evidence>
<comment type="subunit">
    <text evidence="12">Binds TRAF2, TRAF5 and TRAF6. Binds the NH2-terminal domain of CAMLG with its C-terminus.</text>
</comment>
<dbReference type="Pfam" id="PF09305">
    <property type="entry name" value="TACI-CRD2"/>
    <property type="match status" value="2"/>
</dbReference>
<reference evidence="18" key="2">
    <citation type="submission" date="2025-09" db="UniProtKB">
        <authorList>
            <consortium name="Ensembl"/>
        </authorList>
    </citation>
    <scope>IDENTIFICATION</scope>
</reference>
<dbReference type="GeneTree" id="ENSGT00390000013910"/>